<evidence type="ECO:0000313" key="2">
    <source>
        <dbReference type="Proteomes" id="UP001212170"/>
    </source>
</evidence>
<sequence length="125" mass="15010">MLFIRHYKLTHQPITGASIKYYQEQQLYEDGFVGYCYSFIKESELINTNFQELTVDSFGLFPMNLLNECNIKKLELYCHIEMNYENFKILDRITENGGEIYFEYTGYSEWFKSEKRMDTITKIIS</sequence>
<evidence type="ECO:0000313" key="1">
    <source>
        <dbReference type="EMBL" id="MDA6068958.1"/>
    </source>
</evidence>
<name>A0ABT4W8S7_9FLAO</name>
<accession>A0ABT4W8S7</accession>
<proteinExistence type="predicted"/>
<dbReference type="RefSeq" id="WP_271334792.1">
    <property type="nucleotide sequence ID" value="NZ_JAMZNK010000005.1"/>
</dbReference>
<protein>
    <submittedName>
        <fullName evidence="1">Uncharacterized protein</fullName>
    </submittedName>
</protein>
<comment type="caution">
    <text evidence="1">The sequence shown here is derived from an EMBL/GenBank/DDBJ whole genome shotgun (WGS) entry which is preliminary data.</text>
</comment>
<dbReference type="Proteomes" id="UP001212170">
    <property type="component" value="Unassembled WGS sequence"/>
</dbReference>
<keyword evidence="2" id="KW-1185">Reference proteome</keyword>
<dbReference type="EMBL" id="JAMZNK010000005">
    <property type="protein sequence ID" value="MDA6068958.1"/>
    <property type="molecule type" value="Genomic_DNA"/>
</dbReference>
<organism evidence="1 2">
    <name type="scientific">Flavobacterium azizsancarii</name>
    <dbReference type="NCBI Taxonomy" id="2961580"/>
    <lineage>
        <taxon>Bacteria</taxon>
        <taxon>Pseudomonadati</taxon>
        <taxon>Bacteroidota</taxon>
        <taxon>Flavobacteriia</taxon>
        <taxon>Flavobacteriales</taxon>
        <taxon>Flavobacteriaceae</taxon>
        <taxon>Flavobacterium</taxon>
    </lineage>
</organism>
<gene>
    <name evidence="1" type="ORF">NJT12_04915</name>
</gene>
<reference evidence="1 2" key="1">
    <citation type="journal article" date="2023" name="Chemosphere">
        <title>Whole genome analysis of Flavobacterium aziz-sancarii sp. nov., isolated from Ardley Island (Antarctica), revealed a rich resistome and bioremediation potential.</title>
        <authorList>
            <person name="Otur C."/>
            <person name="Okay S."/>
            <person name="Kurt-Kizildogan A."/>
        </authorList>
    </citation>
    <scope>NUCLEOTIDE SEQUENCE [LARGE SCALE GENOMIC DNA]</scope>
    <source>
        <strain evidence="1 2">AC</strain>
    </source>
</reference>